<dbReference type="EMBL" id="AP022577">
    <property type="protein sequence ID" value="BBX85789.1"/>
    <property type="molecule type" value="Genomic_DNA"/>
</dbReference>
<keyword evidence="2" id="KW-1003">Cell membrane</keyword>
<evidence type="ECO:0000256" key="1">
    <source>
        <dbReference type="ARBA" id="ARBA00004651"/>
    </source>
</evidence>
<gene>
    <name evidence="7" type="ORF">MAUB_36620</name>
</gene>
<feature type="transmembrane region" description="Helical" evidence="6">
    <location>
        <begin position="298"/>
        <end position="317"/>
    </location>
</feature>
<keyword evidence="8" id="KW-1185">Reference proteome</keyword>
<feature type="transmembrane region" description="Helical" evidence="6">
    <location>
        <begin position="380"/>
        <end position="400"/>
    </location>
</feature>
<evidence type="ECO:0000313" key="8">
    <source>
        <dbReference type="Proteomes" id="UP000465609"/>
    </source>
</evidence>
<evidence type="ECO:0000256" key="2">
    <source>
        <dbReference type="ARBA" id="ARBA00022475"/>
    </source>
</evidence>
<keyword evidence="4 6" id="KW-1133">Transmembrane helix</keyword>
<dbReference type="Proteomes" id="UP000465609">
    <property type="component" value="Chromosome"/>
</dbReference>
<evidence type="ECO:0008006" key="9">
    <source>
        <dbReference type="Google" id="ProtNLM"/>
    </source>
</evidence>
<accession>A0ABN5YYF4</accession>
<dbReference type="InterPro" id="IPR050833">
    <property type="entry name" value="Poly_Biosynth_Transport"/>
</dbReference>
<dbReference type="Pfam" id="PF01943">
    <property type="entry name" value="Polysacc_synt"/>
    <property type="match status" value="1"/>
</dbReference>
<evidence type="ECO:0000256" key="5">
    <source>
        <dbReference type="ARBA" id="ARBA00023136"/>
    </source>
</evidence>
<dbReference type="PANTHER" id="PTHR30250:SF26">
    <property type="entry name" value="PSMA PROTEIN"/>
    <property type="match status" value="1"/>
</dbReference>
<dbReference type="InterPro" id="IPR002797">
    <property type="entry name" value="Polysacc_synth"/>
</dbReference>
<reference evidence="7 8" key="1">
    <citation type="journal article" date="2019" name="Emerg. Microbes Infect.">
        <title>Comprehensive subspecies identification of 175 nontuberculous mycobacteria species based on 7547 genomic profiles.</title>
        <authorList>
            <person name="Matsumoto Y."/>
            <person name="Kinjo T."/>
            <person name="Motooka D."/>
            <person name="Nabeya D."/>
            <person name="Jung N."/>
            <person name="Uechi K."/>
            <person name="Horii T."/>
            <person name="Iida T."/>
            <person name="Fujita J."/>
            <person name="Nakamura S."/>
        </authorList>
    </citation>
    <scope>NUCLEOTIDE SEQUENCE [LARGE SCALE GENOMIC DNA]</scope>
    <source>
        <strain evidence="7 8">JCM 15296</strain>
    </source>
</reference>
<keyword evidence="3 6" id="KW-0812">Transmembrane</keyword>
<feature type="transmembrane region" description="Helical" evidence="6">
    <location>
        <begin position="412"/>
        <end position="434"/>
    </location>
</feature>
<evidence type="ECO:0000256" key="3">
    <source>
        <dbReference type="ARBA" id="ARBA00022692"/>
    </source>
</evidence>
<feature type="transmembrane region" description="Helical" evidence="6">
    <location>
        <begin position="68"/>
        <end position="91"/>
    </location>
</feature>
<comment type="subcellular location">
    <subcellularLocation>
        <location evidence="1">Cell membrane</location>
        <topology evidence="1">Multi-pass membrane protein</topology>
    </subcellularLocation>
</comment>
<protein>
    <recommendedName>
        <fullName evidence="9">Polysaccharide biosynthesis protein</fullName>
    </recommendedName>
</protein>
<evidence type="ECO:0000256" key="6">
    <source>
        <dbReference type="SAM" id="Phobius"/>
    </source>
</evidence>
<feature type="transmembrane region" description="Helical" evidence="6">
    <location>
        <begin position="143"/>
        <end position="162"/>
    </location>
</feature>
<feature type="transmembrane region" description="Helical" evidence="6">
    <location>
        <begin position="111"/>
        <end position="131"/>
    </location>
</feature>
<feature type="transmembrane region" description="Helical" evidence="6">
    <location>
        <begin position="168"/>
        <end position="190"/>
    </location>
</feature>
<proteinExistence type="predicted"/>
<dbReference type="PANTHER" id="PTHR30250">
    <property type="entry name" value="PST FAMILY PREDICTED COLANIC ACID TRANSPORTER"/>
    <property type="match status" value="1"/>
</dbReference>
<feature type="transmembrane region" description="Helical" evidence="6">
    <location>
        <begin position="27"/>
        <end position="47"/>
    </location>
</feature>
<keyword evidence="5 6" id="KW-0472">Membrane</keyword>
<name>A0ABN5YYF4_9MYCO</name>
<feature type="transmembrane region" description="Helical" evidence="6">
    <location>
        <begin position="323"/>
        <end position="343"/>
    </location>
</feature>
<evidence type="ECO:0000313" key="7">
    <source>
        <dbReference type="EMBL" id="BBX85789.1"/>
    </source>
</evidence>
<evidence type="ECO:0000256" key="4">
    <source>
        <dbReference type="ARBA" id="ARBA00022989"/>
    </source>
</evidence>
<feature type="transmembrane region" description="Helical" evidence="6">
    <location>
        <begin position="446"/>
        <end position="464"/>
    </location>
</feature>
<sequence length="500" mass="52261">MLPIVAGYSVQLVCTPYIVARLGLHDFGIWAITGAIVQYGALLDLGASRATVRYVALFHTQGDAKSEGGALTLCITMLLALWAFLSGVAVLAAHPTSRLLGLSDPALTRSLLLSSVAILFLGLLGWVLTAASIGIGRVVPTTVGLAILSVLQASGGVAGLALNPSLTTFAYGSVAGSALGFAVVLIIKLAGERRIPFAMPTLALTREFFGYAVTSQIAAAADTLVLQSGKLIAGLMIGPSAAGVYELANRLAMGAQVLGSASASTLTPHLTQSYISGGMDGVLHQYEHLVRRNTSVSLIFPFSMAATAISAITVWLGHDRQQVIVVLLALLIGIAVNLSTAICSCTLSAIGRPAVIAKVSVATGVFQTIAAVAATYFWGFAGLAGAIAIGVPIAKFLGLYYMHAKLDIPLNLYTRGVLGPFAAAGAATVAALPFNFLVATDDRRSAILPFCASATVFFATYLFIGWRRGYLPAVTLPSKWLQAFKGDELLRRTRRYFDHS</sequence>
<organism evidence="7 8">
    <name type="scientific">Mycolicibacterium aubagnense</name>
    <dbReference type="NCBI Taxonomy" id="319707"/>
    <lineage>
        <taxon>Bacteria</taxon>
        <taxon>Bacillati</taxon>
        <taxon>Actinomycetota</taxon>
        <taxon>Actinomycetes</taxon>
        <taxon>Mycobacteriales</taxon>
        <taxon>Mycobacteriaceae</taxon>
        <taxon>Mycolicibacterium</taxon>
    </lineage>
</organism>